<evidence type="ECO:0000313" key="2">
    <source>
        <dbReference type="Proteomes" id="UP000054844"/>
    </source>
</evidence>
<dbReference type="OrthoDB" id="7274589at2"/>
<accession>A0A1S8D0R8</accession>
<dbReference type="InterPro" id="IPR038287">
    <property type="entry name" value="Cse2_sf"/>
</dbReference>
<dbReference type="Proteomes" id="UP000054844">
    <property type="component" value="Unassembled WGS sequence"/>
</dbReference>
<evidence type="ECO:0000313" key="1">
    <source>
        <dbReference type="EMBL" id="ONH81906.1"/>
    </source>
</evidence>
<dbReference type="AlphaFoldDB" id="A0A1S8D0R8"/>
<name>A0A1S8D0R8_9PROT</name>
<dbReference type="Pfam" id="PF09485">
    <property type="entry name" value="CRISPR_Cse2"/>
    <property type="match status" value="1"/>
</dbReference>
<reference evidence="1" key="1">
    <citation type="submission" date="2016-12" db="EMBL/GenBank/DDBJ databases">
        <title>Draft genome sequence of Roseomonas mucosa strain AU37, isolated from a peripheral intravenous catheter.</title>
        <authorList>
            <person name="Choudhury M.A."/>
            <person name="Sidjabat H.E."/>
            <person name="Wailan A.M."/>
            <person name="Zhang L."/>
            <person name="Marsh N.M."/>
            <person name="Rickard C.M."/>
            <person name="Davies M."/>
            <person name="Mcmillan D.J."/>
        </authorList>
    </citation>
    <scope>NUCLEOTIDE SEQUENCE [LARGE SCALE GENOMIC DNA]</scope>
    <source>
        <strain evidence="1">AU37</strain>
    </source>
</reference>
<dbReference type="InterPro" id="IPR013382">
    <property type="entry name" value="CRISPR-assoc_prot_Cse2"/>
</dbReference>
<dbReference type="CDD" id="cd09731">
    <property type="entry name" value="Cse2_I-E"/>
    <property type="match status" value="1"/>
</dbReference>
<dbReference type="EMBL" id="LLWF02000083">
    <property type="protein sequence ID" value="ONH81906.1"/>
    <property type="molecule type" value="Genomic_DNA"/>
</dbReference>
<comment type="caution">
    <text evidence="1">The sequence shown here is derived from an EMBL/GenBank/DDBJ whole genome shotgun (WGS) entry which is preliminary data.</text>
</comment>
<organism evidence="1 2">
    <name type="scientific">Roseomonas mucosa</name>
    <dbReference type="NCBI Taxonomy" id="207340"/>
    <lineage>
        <taxon>Bacteria</taxon>
        <taxon>Pseudomonadati</taxon>
        <taxon>Pseudomonadota</taxon>
        <taxon>Alphaproteobacteria</taxon>
        <taxon>Acetobacterales</taxon>
        <taxon>Roseomonadaceae</taxon>
        <taxon>Roseomonas</taxon>
    </lineage>
</organism>
<protein>
    <submittedName>
        <fullName evidence="1">Type I-E CRISPR-associated protein Cse2/CasB</fullName>
    </submittedName>
</protein>
<dbReference type="Gene3D" id="1.10.520.40">
    <property type="entry name" value="CRISPR-associated protein Cse2"/>
    <property type="match status" value="1"/>
</dbReference>
<dbReference type="STRING" id="207340.APZ41_017395"/>
<proteinExistence type="predicted"/>
<sequence length="186" mass="20612">MIRDDKVSAAVAWWRDLQPDPPRRAGDRGALARLRRCGSVADAMNEPATIDLARRCDVRRPDALVEVALTAAVLAHLREDRPELRVARQIGPQGGPEALETALMKPLRFQRLMTAVTPDERLIAMRRLVALTGGALNLRDLSAALLHWTEERRRRWTYDYWGVGQPAARATTTASGTTAPDKDDAA</sequence>
<dbReference type="RefSeq" id="WP_019463217.1">
    <property type="nucleotide sequence ID" value="NZ_AP031463.1"/>
</dbReference>
<dbReference type="NCBIfam" id="TIGR02548">
    <property type="entry name" value="casB_cse2"/>
    <property type="match status" value="1"/>
</dbReference>
<dbReference type="GeneID" id="99631432"/>
<keyword evidence="2" id="KW-1185">Reference proteome</keyword>
<gene>
    <name evidence="1" type="ORF">APZ41_017395</name>
</gene>